<keyword evidence="3 8" id="KW-0812">Transmembrane</keyword>
<dbReference type="Proteomes" id="UP001054821">
    <property type="component" value="Chromosome 4"/>
</dbReference>
<evidence type="ECO:0000256" key="4">
    <source>
        <dbReference type="ARBA" id="ARBA00022821"/>
    </source>
</evidence>
<accession>A0AAD4VWD7</accession>
<comment type="caution">
    <text evidence="9">The sequence shown here is derived from an EMBL/GenBank/DDBJ whole genome shotgun (WGS) entry which is preliminary data.</text>
</comment>
<keyword evidence="7" id="KW-0568">Pathogenesis-related protein</keyword>
<dbReference type="EMBL" id="JAJFAZ020000004">
    <property type="protein sequence ID" value="KAI5331669.1"/>
    <property type="molecule type" value="Genomic_DNA"/>
</dbReference>
<dbReference type="GO" id="GO:0006952">
    <property type="term" value="P:defense response"/>
    <property type="evidence" value="ECO:0007669"/>
    <property type="project" value="UniProtKB-KW"/>
</dbReference>
<evidence type="ECO:0000313" key="9">
    <source>
        <dbReference type="EMBL" id="KAI5331669.1"/>
    </source>
</evidence>
<evidence type="ECO:0000256" key="6">
    <source>
        <dbReference type="ARBA" id="ARBA00023136"/>
    </source>
</evidence>
<comment type="similarity">
    <text evidence="2">Belongs to the MLO family.</text>
</comment>
<dbReference type="PANTHER" id="PTHR31942:SF72">
    <property type="entry name" value="MLO-LIKE PROTEIN"/>
    <property type="match status" value="1"/>
</dbReference>
<keyword evidence="10" id="KW-1185">Reference proteome</keyword>
<dbReference type="Pfam" id="PF03094">
    <property type="entry name" value="Mlo"/>
    <property type="match status" value="1"/>
</dbReference>
<organism evidence="9 10">
    <name type="scientific">Prunus dulcis</name>
    <name type="common">Almond</name>
    <name type="synonym">Amygdalus dulcis</name>
    <dbReference type="NCBI Taxonomy" id="3755"/>
    <lineage>
        <taxon>Eukaryota</taxon>
        <taxon>Viridiplantae</taxon>
        <taxon>Streptophyta</taxon>
        <taxon>Embryophyta</taxon>
        <taxon>Tracheophyta</taxon>
        <taxon>Spermatophyta</taxon>
        <taxon>Magnoliopsida</taxon>
        <taxon>eudicotyledons</taxon>
        <taxon>Gunneridae</taxon>
        <taxon>Pentapetalae</taxon>
        <taxon>rosids</taxon>
        <taxon>fabids</taxon>
        <taxon>Rosales</taxon>
        <taxon>Rosaceae</taxon>
        <taxon>Amygdaloideae</taxon>
        <taxon>Amygdaleae</taxon>
        <taxon>Prunus</taxon>
    </lineage>
</organism>
<dbReference type="PANTHER" id="PTHR31942">
    <property type="entry name" value="MLO-LIKE PROTEIN 1"/>
    <property type="match status" value="1"/>
</dbReference>
<evidence type="ECO:0000256" key="1">
    <source>
        <dbReference type="ARBA" id="ARBA00004141"/>
    </source>
</evidence>
<keyword evidence="5 8" id="KW-1133">Transmembrane helix</keyword>
<evidence type="ECO:0000313" key="10">
    <source>
        <dbReference type="Proteomes" id="UP001054821"/>
    </source>
</evidence>
<evidence type="ECO:0000256" key="7">
    <source>
        <dbReference type="ARBA" id="ARBA00023265"/>
    </source>
</evidence>
<keyword evidence="6 8" id="KW-0472">Membrane</keyword>
<evidence type="ECO:0000256" key="8">
    <source>
        <dbReference type="SAM" id="Phobius"/>
    </source>
</evidence>
<feature type="transmembrane region" description="Helical" evidence="8">
    <location>
        <begin position="121"/>
        <end position="144"/>
    </location>
</feature>
<evidence type="ECO:0000256" key="2">
    <source>
        <dbReference type="ARBA" id="ARBA00006574"/>
    </source>
</evidence>
<name>A0AAD4VWD7_PRUDU</name>
<evidence type="ECO:0000256" key="3">
    <source>
        <dbReference type="ARBA" id="ARBA00022692"/>
    </source>
</evidence>
<dbReference type="AlphaFoldDB" id="A0AAD4VWD7"/>
<gene>
    <name evidence="9" type="ORF">L3X38_021795</name>
</gene>
<protein>
    <submittedName>
        <fullName evidence="9">Uncharacterized protein</fullName>
    </submittedName>
</protein>
<keyword evidence="4" id="KW-0611">Plant defense</keyword>
<dbReference type="InterPro" id="IPR004326">
    <property type="entry name" value="Mlo"/>
</dbReference>
<evidence type="ECO:0000256" key="5">
    <source>
        <dbReference type="ARBA" id="ARBA00022989"/>
    </source>
</evidence>
<proteinExistence type="inferred from homology"/>
<reference evidence="9 10" key="1">
    <citation type="journal article" date="2022" name="G3 (Bethesda)">
        <title>Whole-genome sequence and methylome profiling of the almond [Prunus dulcis (Mill.) D.A. Webb] cultivar 'Nonpareil'.</title>
        <authorList>
            <person name="D'Amico-Willman K.M."/>
            <person name="Ouma W.Z."/>
            <person name="Meulia T."/>
            <person name="Sideli G.M."/>
            <person name="Gradziel T.M."/>
            <person name="Fresnedo-Ramirez J."/>
        </authorList>
    </citation>
    <scope>NUCLEOTIDE SEQUENCE [LARGE SCALE GENOMIC DNA]</scope>
    <source>
        <strain evidence="9">Clone GOH B32 T37-40</strain>
    </source>
</reference>
<dbReference type="GO" id="GO:0016020">
    <property type="term" value="C:membrane"/>
    <property type="evidence" value="ECO:0007669"/>
    <property type="project" value="UniProtKB-SubCell"/>
</dbReference>
<sequence>MLKKLQFYDQLACPLKSSGPRTQMKRWESWEAETRTLEYQFSYDPRRFQLTYQTSFGKRHLKCWSDNRLLRWPASFVRQFFNSVSKSDYFTLRHGFIMAHFAEGSHFNFQKYIRRNLEKDFGVVMGISWWIWLFSVFVIFFNAHVASPSFALHTVSEFLSAGILHMDLVQVWFKIMLPP</sequence>
<comment type="subcellular location">
    <subcellularLocation>
        <location evidence="1">Membrane</location>
        <topology evidence="1">Multi-pass membrane protein</topology>
    </subcellularLocation>
</comment>